<dbReference type="EMBL" id="VFPO01000001">
    <property type="protein sequence ID" value="TQM72027.1"/>
    <property type="molecule type" value="Genomic_DNA"/>
</dbReference>
<dbReference type="AlphaFoldDB" id="A0A543IN78"/>
<keyword evidence="3" id="KW-1185">Reference proteome</keyword>
<dbReference type="Proteomes" id="UP000316706">
    <property type="component" value="Unassembled WGS sequence"/>
</dbReference>
<reference evidence="2 3" key="1">
    <citation type="submission" date="2019-06" db="EMBL/GenBank/DDBJ databases">
        <title>Sequencing the genomes of 1000 actinobacteria strains.</title>
        <authorList>
            <person name="Klenk H.-P."/>
        </authorList>
    </citation>
    <scope>NUCLEOTIDE SEQUENCE [LARGE SCALE GENOMIC DNA]</scope>
    <source>
        <strain evidence="2 3">DSM 45043</strain>
    </source>
</reference>
<comment type="caution">
    <text evidence="2">The sequence shown here is derived from an EMBL/GenBank/DDBJ whole genome shotgun (WGS) entry which is preliminary data.</text>
</comment>
<organism evidence="2 3">
    <name type="scientific">Actinomadura hallensis</name>
    <dbReference type="NCBI Taxonomy" id="337895"/>
    <lineage>
        <taxon>Bacteria</taxon>
        <taxon>Bacillati</taxon>
        <taxon>Actinomycetota</taxon>
        <taxon>Actinomycetes</taxon>
        <taxon>Streptosporangiales</taxon>
        <taxon>Thermomonosporaceae</taxon>
        <taxon>Actinomadura</taxon>
    </lineage>
</organism>
<proteinExistence type="predicted"/>
<name>A0A543IN78_9ACTN</name>
<feature type="compositionally biased region" description="Basic and acidic residues" evidence="1">
    <location>
        <begin position="34"/>
        <end position="51"/>
    </location>
</feature>
<sequence>MSHGVAERECLGYEAEVVQWGSAQCGQRKAQASRKGETEREDETARKLQAA</sequence>
<gene>
    <name evidence="2" type="ORF">FHX41_5812</name>
</gene>
<accession>A0A543IN78</accession>
<evidence type="ECO:0000313" key="3">
    <source>
        <dbReference type="Proteomes" id="UP000316706"/>
    </source>
</evidence>
<protein>
    <submittedName>
        <fullName evidence="2">Uncharacterized protein</fullName>
    </submittedName>
</protein>
<evidence type="ECO:0000313" key="2">
    <source>
        <dbReference type="EMBL" id="TQM72027.1"/>
    </source>
</evidence>
<feature type="region of interest" description="Disordered" evidence="1">
    <location>
        <begin position="26"/>
        <end position="51"/>
    </location>
</feature>
<evidence type="ECO:0000256" key="1">
    <source>
        <dbReference type="SAM" id="MobiDB-lite"/>
    </source>
</evidence>